<keyword evidence="3" id="KW-1185">Reference proteome</keyword>
<gene>
    <name evidence="2" type="ORF">N0V93_004181</name>
</gene>
<feature type="compositionally biased region" description="Polar residues" evidence="1">
    <location>
        <begin position="1"/>
        <end position="14"/>
    </location>
</feature>
<evidence type="ECO:0000256" key="1">
    <source>
        <dbReference type="SAM" id="MobiDB-lite"/>
    </source>
</evidence>
<evidence type="ECO:0000313" key="3">
    <source>
        <dbReference type="Proteomes" id="UP001140453"/>
    </source>
</evidence>
<accession>A0A9W8YS61</accession>
<feature type="compositionally biased region" description="Basic and acidic residues" evidence="1">
    <location>
        <begin position="104"/>
        <end position="113"/>
    </location>
</feature>
<organism evidence="2 3">
    <name type="scientific">Gnomoniopsis smithogilvyi</name>
    <dbReference type="NCBI Taxonomy" id="1191159"/>
    <lineage>
        <taxon>Eukaryota</taxon>
        <taxon>Fungi</taxon>
        <taxon>Dikarya</taxon>
        <taxon>Ascomycota</taxon>
        <taxon>Pezizomycotina</taxon>
        <taxon>Sordariomycetes</taxon>
        <taxon>Sordariomycetidae</taxon>
        <taxon>Diaporthales</taxon>
        <taxon>Gnomoniaceae</taxon>
        <taxon>Gnomoniopsis</taxon>
    </lineage>
</organism>
<proteinExistence type="predicted"/>
<sequence length="113" mass="12526">MALSESQAISNGTVTGRAAKVSRPHHFSSYPLSLKPSQDVMETSLMEEELPDEFETSKACPRCPASFRAGEEPLYAFPVRRREKQITSSKRILKYNGRGGDGAESPRSHNDAR</sequence>
<name>A0A9W8YS61_9PEZI</name>
<feature type="region of interest" description="Disordered" evidence="1">
    <location>
        <begin position="1"/>
        <end position="36"/>
    </location>
</feature>
<dbReference type="AlphaFoldDB" id="A0A9W8YS61"/>
<dbReference type="EMBL" id="JAPEVB010000003">
    <property type="protein sequence ID" value="KAJ4390585.1"/>
    <property type="molecule type" value="Genomic_DNA"/>
</dbReference>
<evidence type="ECO:0000313" key="2">
    <source>
        <dbReference type="EMBL" id="KAJ4390585.1"/>
    </source>
</evidence>
<comment type="caution">
    <text evidence="2">The sequence shown here is derived from an EMBL/GenBank/DDBJ whole genome shotgun (WGS) entry which is preliminary data.</text>
</comment>
<dbReference type="OrthoDB" id="10519996at2759"/>
<dbReference type="Proteomes" id="UP001140453">
    <property type="component" value="Unassembled WGS sequence"/>
</dbReference>
<protein>
    <submittedName>
        <fullName evidence="2">Uncharacterized protein</fullName>
    </submittedName>
</protein>
<feature type="region of interest" description="Disordered" evidence="1">
    <location>
        <begin position="88"/>
        <end position="113"/>
    </location>
</feature>
<reference evidence="2" key="1">
    <citation type="submission" date="2022-10" db="EMBL/GenBank/DDBJ databases">
        <title>Tapping the CABI collections for fungal endophytes: first genome assemblies for Collariella, Neodidymelliopsis, Ascochyta clinopodiicola, Didymella pomorum, Didymosphaeria variabile, Neocosmospora piperis and Neocucurbitaria cava.</title>
        <authorList>
            <person name="Hill R."/>
        </authorList>
    </citation>
    <scope>NUCLEOTIDE SEQUENCE</scope>
    <source>
        <strain evidence="2">IMI 355082</strain>
    </source>
</reference>